<dbReference type="AlphaFoldDB" id="E0XQY7"/>
<evidence type="ECO:0000313" key="1">
    <source>
        <dbReference type="EMBL" id="ADI16828.1"/>
    </source>
</evidence>
<organism evidence="1">
    <name type="scientific">uncultured alpha proteobacterium HF0010_13E22</name>
    <dbReference type="NCBI Taxonomy" id="710801"/>
    <lineage>
        <taxon>Bacteria</taxon>
        <taxon>Pseudomonadati</taxon>
        <taxon>Pseudomonadota</taxon>
        <taxon>Alphaproteobacteria</taxon>
        <taxon>environmental samples</taxon>
    </lineage>
</organism>
<protein>
    <submittedName>
        <fullName evidence="1">Uncharacterized protein</fullName>
    </submittedName>
</protein>
<proteinExistence type="predicted"/>
<sequence length="44" mass="5289">MPYHSDELVRSVSLTTILLPVFRARIFRYPFCYLPSGFYVFMRV</sequence>
<name>E0XQY7_9PROT</name>
<reference evidence="1" key="1">
    <citation type="journal article" date="2011" name="Environ. Microbiol.">
        <title>Time-series analyses of Monterey Bay coastal microbial picoplankton using a 'genome proxy' microarray.</title>
        <authorList>
            <person name="Rich V.I."/>
            <person name="Pham V.D."/>
            <person name="Eppley J."/>
            <person name="Shi Y."/>
            <person name="DeLong E.F."/>
        </authorList>
    </citation>
    <scope>NUCLEOTIDE SEQUENCE</scope>
</reference>
<accession>E0XQY7</accession>
<dbReference type="EMBL" id="GU474848">
    <property type="protein sequence ID" value="ADI16828.1"/>
    <property type="molecule type" value="Genomic_DNA"/>
</dbReference>